<accession>G0TRW7</accession>
<feature type="region of interest" description="Disordered" evidence="4">
    <location>
        <begin position="1"/>
        <end position="93"/>
    </location>
</feature>
<sequence length="405" mass="44454">MSNRDEDPRDQEAELREGCSDTESPESLRHTRVTNAHPPTQEETREDDETKEPGTDSKPAAESKKQQQQHEGETKGATSQVSQARHVELPPVVREAVKVSTTLESEGKNEVSAHHEGREDVTVPATLDVQKNVEQSRVAPRQMSSGKVNLVRVATAGETRSVRSGLVGRSAVSPATLGAVGGGGPGTQDRQHDTDVPRKLGEQLPQLPTQGKFFALTPREEYERYRLINRISPNYHGPVYMVEDIYVTCAHCGSPVDAVTRVPAGKLFFHPHCVHCKLCGSRNITGVFFQATHSTAVCAECAARGYVRNAIREVAMEYGMVVGAVRGPLNRAIQQHAAKARLGTGKSVINDKYIPPSLGLNPNHEYGNSSSKRRQSLVQRQQYYSQNDSNIICIPSMSGRMMIEQ</sequence>
<gene>
    <name evidence="6" type="ORF">TVY486_0201020</name>
</gene>
<keyword evidence="2 3" id="KW-0862">Zinc</keyword>
<dbReference type="CDD" id="cd08368">
    <property type="entry name" value="LIM"/>
    <property type="match status" value="1"/>
</dbReference>
<organism evidence="6">
    <name type="scientific">Trypanosoma vivax (strain Y486)</name>
    <dbReference type="NCBI Taxonomy" id="1055687"/>
    <lineage>
        <taxon>Eukaryota</taxon>
        <taxon>Discoba</taxon>
        <taxon>Euglenozoa</taxon>
        <taxon>Kinetoplastea</taxon>
        <taxon>Metakinetoplastina</taxon>
        <taxon>Trypanosomatida</taxon>
        <taxon>Trypanosomatidae</taxon>
        <taxon>Trypanosoma</taxon>
        <taxon>Duttonella</taxon>
    </lineage>
</organism>
<evidence type="ECO:0000256" key="3">
    <source>
        <dbReference type="PROSITE-ProRule" id="PRU00125"/>
    </source>
</evidence>
<evidence type="ECO:0000313" key="6">
    <source>
        <dbReference type="EMBL" id="CCC46690.1"/>
    </source>
</evidence>
<dbReference type="InterPro" id="IPR001781">
    <property type="entry name" value="Znf_LIM"/>
</dbReference>
<protein>
    <recommendedName>
        <fullName evidence="5">LIM zinc-binding domain-containing protein</fullName>
    </recommendedName>
</protein>
<feature type="compositionally biased region" description="Basic and acidic residues" evidence="4">
    <location>
        <begin position="1"/>
        <end position="19"/>
    </location>
</feature>
<reference evidence="6" key="1">
    <citation type="journal article" date="2012" name="Proc. Natl. Acad. Sci. U.S.A.">
        <title>Antigenic diversity is generated by distinct evolutionary mechanisms in African trypanosome species.</title>
        <authorList>
            <person name="Jackson A.P."/>
            <person name="Berry A."/>
            <person name="Aslett M."/>
            <person name="Allison H.C."/>
            <person name="Burton P."/>
            <person name="Vavrova-Anderson J."/>
            <person name="Brown R."/>
            <person name="Browne H."/>
            <person name="Corton N."/>
            <person name="Hauser H."/>
            <person name="Gamble J."/>
            <person name="Gilderthorp R."/>
            <person name="Marcello L."/>
            <person name="McQuillan J."/>
            <person name="Otto T.D."/>
            <person name="Quail M.A."/>
            <person name="Sanders M.J."/>
            <person name="van Tonder A."/>
            <person name="Ginger M.L."/>
            <person name="Field M.C."/>
            <person name="Barry J.D."/>
            <person name="Hertz-Fowler C."/>
            <person name="Berriman M."/>
        </authorList>
    </citation>
    <scope>NUCLEOTIDE SEQUENCE</scope>
    <source>
        <strain evidence="6">Y486</strain>
    </source>
</reference>
<name>G0TRW7_TRYVY</name>
<feature type="domain" description="LIM zinc-binding" evidence="5">
    <location>
        <begin position="247"/>
        <end position="308"/>
    </location>
</feature>
<evidence type="ECO:0000256" key="2">
    <source>
        <dbReference type="ARBA" id="ARBA00022833"/>
    </source>
</evidence>
<dbReference type="VEuPathDB" id="TriTrypDB:TvY486_0201020"/>
<feature type="region of interest" description="Disordered" evidence="4">
    <location>
        <begin position="173"/>
        <end position="195"/>
    </location>
</feature>
<dbReference type="AlphaFoldDB" id="G0TRW7"/>
<dbReference type="SMART" id="SM00132">
    <property type="entry name" value="LIM"/>
    <property type="match status" value="1"/>
</dbReference>
<proteinExistence type="predicted"/>
<keyword evidence="3" id="KW-0440">LIM domain</keyword>
<evidence type="ECO:0000259" key="5">
    <source>
        <dbReference type="PROSITE" id="PS50023"/>
    </source>
</evidence>
<feature type="compositionally biased region" description="Basic and acidic residues" evidence="4">
    <location>
        <begin position="51"/>
        <end position="74"/>
    </location>
</feature>
<evidence type="ECO:0000256" key="1">
    <source>
        <dbReference type="ARBA" id="ARBA00022723"/>
    </source>
</evidence>
<evidence type="ECO:0000256" key="4">
    <source>
        <dbReference type="SAM" id="MobiDB-lite"/>
    </source>
</evidence>
<dbReference type="EMBL" id="HE573018">
    <property type="protein sequence ID" value="CCC46690.1"/>
    <property type="molecule type" value="Genomic_DNA"/>
</dbReference>
<dbReference type="GO" id="GO:0046872">
    <property type="term" value="F:metal ion binding"/>
    <property type="evidence" value="ECO:0007669"/>
    <property type="project" value="UniProtKB-KW"/>
</dbReference>
<dbReference type="Gene3D" id="2.10.110.10">
    <property type="entry name" value="Cysteine Rich Protein"/>
    <property type="match status" value="1"/>
</dbReference>
<dbReference type="PROSITE" id="PS50023">
    <property type="entry name" value="LIM_DOMAIN_2"/>
    <property type="match status" value="1"/>
</dbReference>
<keyword evidence="1 3" id="KW-0479">Metal-binding</keyword>